<protein>
    <submittedName>
        <fullName evidence="3">AmmeMemoRadiSam system protein B</fullName>
    </submittedName>
</protein>
<sequence length="262" mass="29282">MSLVHASVVPHPPLLIPAIGKENLSRLAATAESYRLLAKKLTDDNIDTIVIISPHGIIQSNVFTMNLNPQFSCNFKDFGDFATKKTWNGNIALTHRIRESLETKAPLQLISAEELDHGASVPLYLLTEKLPAVKIIPIYYSGLSNEAHFQFGELLKREFLVNRDRVAVIASGDLSHRLTKDAPAGYSPKGKKFDQKIQECLLKNRFRDIVEIDRHLTMDAGECGLKSILILLGILDGIKHEPKLLSYEYPFGVGYLAMDFEL</sequence>
<dbReference type="Proteomes" id="UP000178367">
    <property type="component" value="Unassembled WGS sequence"/>
</dbReference>
<keyword evidence="1" id="KW-0560">Oxidoreductase</keyword>
<evidence type="ECO:0000256" key="1">
    <source>
        <dbReference type="ARBA" id="ARBA00023002"/>
    </source>
</evidence>
<dbReference type="Gene3D" id="3.40.830.10">
    <property type="entry name" value="LigB-like"/>
    <property type="match status" value="1"/>
</dbReference>
<proteinExistence type="predicted"/>
<dbReference type="NCBIfam" id="TIGR04336">
    <property type="entry name" value="AmmeMemoSam_B"/>
    <property type="match status" value="1"/>
</dbReference>
<dbReference type="GO" id="GO:0008198">
    <property type="term" value="F:ferrous iron binding"/>
    <property type="evidence" value="ECO:0007669"/>
    <property type="project" value="InterPro"/>
</dbReference>
<name>A0A1F5SP05_9BACT</name>
<gene>
    <name evidence="3" type="ORF">A2227_05080</name>
</gene>
<organism evidence="3 4">
    <name type="scientific">Candidatus Falkowbacteria bacterium RIFOXYA2_FULL_47_19</name>
    <dbReference type="NCBI Taxonomy" id="1797994"/>
    <lineage>
        <taxon>Bacteria</taxon>
        <taxon>Candidatus Falkowiibacteriota</taxon>
    </lineage>
</organism>
<dbReference type="EMBL" id="MFGB01000005">
    <property type="protein sequence ID" value="OGF27951.1"/>
    <property type="molecule type" value="Genomic_DNA"/>
</dbReference>
<accession>A0A1F5SP05</accession>
<dbReference type="AlphaFoldDB" id="A0A1F5SP05"/>
<dbReference type="PANTHER" id="PTHR30096">
    <property type="entry name" value="4,5-DOPA DIOXYGENASE EXTRADIOL-LIKE PROTEIN"/>
    <property type="match status" value="1"/>
</dbReference>
<reference evidence="3 4" key="1">
    <citation type="journal article" date="2016" name="Nat. Commun.">
        <title>Thousands of microbial genomes shed light on interconnected biogeochemical processes in an aquifer system.</title>
        <authorList>
            <person name="Anantharaman K."/>
            <person name="Brown C.T."/>
            <person name="Hug L.A."/>
            <person name="Sharon I."/>
            <person name="Castelle C.J."/>
            <person name="Probst A.J."/>
            <person name="Thomas B.C."/>
            <person name="Singh A."/>
            <person name="Wilkins M.J."/>
            <person name="Karaoz U."/>
            <person name="Brodie E.L."/>
            <person name="Williams K.H."/>
            <person name="Hubbard S.S."/>
            <person name="Banfield J.F."/>
        </authorList>
    </citation>
    <scope>NUCLEOTIDE SEQUENCE [LARGE SCALE GENOMIC DNA]</scope>
</reference>
<comment type="caution">
    <text evidence="3">The sequence shown here is derived from an EMBL/GenBank/DDBJ whole genome shotgun (WGS) entry which is preliminary data.</text>
</comment>
<evidence type="ECO:0000259" key="2">
    <source>
        <dbReference type="Pfam" id="PF02900"/>
    </source>
</evidence>
<dbReference type="STRING" id="1797994.A2227_05080"/>
<dbReference type="GO" id="GO:0016702">
    <property type="term" value="F:oxidoreductase activity, acting on single donors with incorporation of molecular oxygen, incorporation of two atoms of oxygen"/>
    <property type="evidence" value="ECO:0007669"/>
    <property type="project" value="UniProtKB-ARBA"/>
</dbReference>
<evidence type="ECO:0000313" key="4">
    <source>
        <dbReference type="Proteomes" id="UP000178367"/>
    </source>
</evidence>
<dbReference type="InterPro" id="IPR004183">
    <property type="entry name" value="Xdiol_dOase_suB"/>
</dbReference>
<feature type="domain" description="Extradiol ring-cleavage dioxygenase class III enzyme subunit B" evidence="2">
    <location>
        <begin position="8"/>
        <end position="255"/>
    </location>
</feature>
<dbReference type="PANTHER" id="PTHR30096:SF0">
    <property type="entry name" value="4,5-DOPA DIOXYGENASE EXTRADIOL-LIKE PROTEIN"/>
    <property type="match status" value="1"/>
</dbReference>
<dbReference type="CDD" id="cd07951">
    <property type="entry name" value="ED_3B_N_AMMECR1"/>
    <property type="match status" value="1"/>
</dbReference>
<dbReference type="SUPFAM" id="SSF53213">
    <property type="entry name" value="LigB-like"/>
    <property type="match status" value="1"/>
</dbReference>
<evidence type="ECO:0000313" key="3">
    <source>
        <dbReference type="EMBL" id="OGF27951.1"/>
    </source>
</evidence>
<dbReference type="Pfam" id="PF02900">
    <property type="entry name" value="LigB"/>
    <property type="match status" value="1"/>
</dbReference>